<name>L0IFE1_HALRX</name>
<dbReference type="RefSeq" id="WP_015302144.1">
    <property type="nucleotide sequence ID" value="NC_019964.1"/>
</dbReference>
<dbReference type="OrthoDB" id="204385at2157"/>
<evidence type="ECO:0000313" key="2">
    <source>
        <dbReference type="EMBL" id="AGB17558.1"/>
    </source>
</evidence>
<gene>
    <name evidence="2" type="ordered locus">Halru_2991</name>
</gene>
<reference evidence="2" key="1">
    <citation type="submission" date="2011-09" db="EMBL/GenBank/DDBJ databases">
        <title>Complete sequence of Halovivax ruber XH-70.</title>
        <authorList>
            <consortium name="US DOE Joint Genome Institute"/>
            <person name="Lucas S."/>
            <person name="Han J."/>
            <person name="Lapidus A."/>
            <person name="Cheng J.-F."/>
            <person name="Goodwin L."/>
            <person name="Pitluck S."/>
            <person name="Peters L."/>
            <person name="Mikhailova N."/>
            <person name="Davenport K."/>
            <person name="Detter J.C."/>
            <person name="Han C."/>
            <person name="Tapia R."/>
            <person name="Land M."/>
            <person name="Hauser L."/>
            <person name="Kyrpides N."/>
            <person name="Ivanova N."/>
            <person name="Pagani I."/>
            <person name="Sproer C."/>
            <person name="Anderson I."/>
            <person name="Woyke T."/>
        </authorList>
    </citation>
    <scope>NUCLEOTIDE SEQUENCE</scope>
    <source>
        <strain evidence="2">XH-70</strain>
    </source>
</reference>
<protein>
    <submittedName>
        <fullName evidence="2">Uncharacterized protein</fullName>
    </submittedName>
</protein>
<feature type="compositionally biased region" description="Pro residues" evidence="1">
    <location>
        <begin position="373"/>
        <end position="382"/>
    </location>
</feature>
<organism evidence="2 3">
    <name type="scientific">Halovivax ruber (strain DSM 18193 / JCM 13892 / XH-70)</name>
    <dbReference type="NCBI Taxonomy" id="797302"/>
    <lineage>
        <taxon>Archaea</taxon>
        <taxon>Methanobacteriati</taxon>
        <taxon>Methanobacteriota</taxon>
        <taxon>Stenosarchaea group</taxon>
        <taxon>Halobacteria</taxon>
        <taxon>Halobacteriales</taxon>
        <taxon>Natrialbaceae</taxon>
        <taxon>Halovivax</taxon>
    </lineage>
</organism>
<feature type="compositionally biased region" description="Low complexity" evidence="1">
    <location>
        <begin position="8"/>
        <end position="21"/>
    </location>
</feature>
<dbReference type="eggNOG" id="ENOG502N5GW">
    <property type="taxonomic scope" value="Archaea"/>
</dbReference>
<evidence type="ECO:0000313" key="3">
    <source>
        <dbReference type="Proteomes" id="UP000010846"/>
    </source>
</evidence>
<dbReference type="KEGG" id="hru:Halru_2991"/>
<sequence length="414" mass="43457">MTDRDSTRPPGTDSDDSPSSGTDERRPARDDPPATDTDQSAGDDGSANQDADGDVKRRTYLQAIGAAGAAGAIGAGAGLSGLGAQTVNAQADPNGTVLATFCGTFSGGPQVQQCIACVEAACPEDEVNPLYPLFTGLTGSCFTPASIPDGAEWVTLKAGQNCYLAPVEDNTTFCLPPGAPDISNATFYTCDGDDPQPAVIDYTVTCEEIVVTTDNIDDGTTLTAEVTFLDGEGTESTVTFQATVQDDTATFDLPGNLNPTNLVLLLDDLVLDDQPVVAEDAPCTPEPPVFDGVDVTCDAITVSTTNVPEGGVLSITVSFTNGLVETYNVPVDADGVAVVPLPGDVDPSYLTVVYDGETLFDMEVQATDAPCAEPTPPEPPEPPEPKPPKKEIRKKMMRHKRKYEMYKKMLEKSD</sequence>
<feature type="region of interest" description="Disordered" evidence="1">
    <location>
        <begin position="368"/>
        <end position="395"/>
    </location>
</feature>
<dbReference type="InterPro" id="IPR006311">
    <property type="entry name" value="TAT_signal"/>
</dbReference>
<dbReference type="HOGENOM" id="CLU_663254_0_0_2"/>
<feature type="compositionally biased region" description="Basic and acidic residues" evidence="1">
    <location>
        <begin position="22"/>
        <end position="32"/>
    </location>
</feature>
<dbReference type="EMBL" id="CP003050">
    <property type="protein sequence ID" value="AGB17558.1"/>
    <property type="molecule type" value="Genomic_DNA"/>
</dbReference>
<feature type="region of interest" description="Disordered" evidence="1">
    <location>
        <begin position="1"/>
        <end position="54"/>
    </location>
</feature>
<dbReference type="Proteomes" id="UP000010846">
    <property type="component" value="Chromosome"/>
</dbReference>
<keyword evidence="3" id="KW-1185">Reference proteome</keyword>
<proteinExistence type="predicted"/>
<evidence type="ECO:0000256" key="1">
    <source>
        <dbReference type="SAM" id="MobiDB-lite"/>
    </source>
</evidence>
<dbReference type="AlphaFoldDB" id="L0IFE1"/>
<accession>L0IFE1</accession>
<dbReference type="PROSITE" id="PS51318">
    <property type="entry name" value="TAT"/>
    <property type="match status" value="1"/>
</dbReference>
<dbReference type="GeneID" id="14378063"/>